<accession>A0ABX7E631</accession>
<feature type="compositionally biased region" description="Basic and acidic residues" evidence="1">
    <location>
        <begin position="427"/>
        <end position="458"/>
    </location>
</feature>
<protein>
    <submittedName>
        <fullName evidence="2">VanW family protein</fullName>
    </submittedName>
</protein>
<dbReference type="Pfam" id="PF04294">
    <property type="entry name" value="VanW"/>
    <property type="match status" value="1"/>
</dbReference>
<dbReference type="RefSeq" id="WP_202779872.1">
    <property type="nucleotide sequence ID" value="NZ_CP065425.1"/>
</dbReference>
<feature type="region of interest" description="Disordered" evidence="1">
    <location>
        <begin position="382"/>
        <end position="458"/>
    </location>
</feature>
<feature type="compositionally biased region" description="Low complexity" evidence="1">
    <location>
        <begin position="416"/>
        <end position="425"/>
    </location>
</feature>
<dbReference type="InterPro" id="IPR052913">
    <property type="entry name" value="Glycopeptide_resist_protein"/>
</dbReference>
<feature type="compositionally biased region" description="Acidic residues" evidence="1">
    <location>
        <begin position="406"/>
        <end position="415"/>
    </location>
</feature>
<dbReference type="PANTHER" id="PTHR35788">
    <property type="entry name" value="EXPORTED PROTEIN-RELATED"/>
    <property type="match status" value="1"/>
</dbReference>
<evidence type="ECO:0000313" key="3">
    <source>
        <dbReference type="Proteomes" id="UP000595691"/>
    </source>
</evidence>
<evidence type="ECO:0000256" key="1">
    <source>
        <dbReference type="SAM" id="MobiDB-lite"/>
    </source>
</evidence>
<evidence type="ECO:0000313" key="2">
    <source>
        <dbReference type="EMBL" id="QQZ10705.1"/>
    </source>
</evidence>
<dbReference type="PANTHER" id="PTHR35788:SF1">
    <property type="entry name" value="EXPORTED PROTEIN"/>
    <property type="match status" value="1"/>
</dbReference>
<name>A0ABX7E631_9BACI</name>
<organism evidence="2 3">
    <name type="scientific">Heyndrickxia vini</name>
    <dbReference type="NCBI Taxonomy" id="1476025"/>
    <lineage>
        <taxon>Bacteria</taxon>
        <taxon>Bacillati</taxon>
        <taxon>Bacillota</taxon>
        <taxon>Bacilli</taxon>
        <taxon>Bacillales</taxon>
        <taxon>Bacillaceae</taxon>
        <taxon>Heyndrickxia</taxon>
    </lineage>
</organism>
<reference evidence="2 3" key="1">
    <citation type="submission" date="2020-11" db="EMBL/GenBank/DDBJ databases">
        <title>Taxonomic evaluation of the Bacillus sporothermodurans group of bacteria based on whole genome sequences.</title>
        <authorList>
            <person name="Fiedler G."/>
            <person name="Herbstmann A.-D."/>
            <person name="Doll E."/>
            <person name="Wenning M."/>
            <person name="Brinks E."/>
            <person name="Kabisch J."/>
            <person name="Breitenwieser F."/>
            <person name="Lappann M."/>
            <person name="Boehnlein C."/>
            <person name="Franz C."/>
        </authorList>
    </citation>
    <scope>NUCLEOTIDE SEQUENCE [LARGE SCALE GENOMIC DNA]</scope>
    <source>
        <strain evidence="2 3">JCM 19841</strain>
    </source>
</reference>
<dbReference type="InterPro" id="IPR007391">
    <property type="entry name" value="Vancomycin_resist_VanW"/>
</dbReference>
<gene>
    <name evidence="2" type="ORF">I5776_07355</name>
</gene>
<proteinExistence type="predicted"/>
<dbReference type="EMBL" id="CP065425">
    <property type="protein sequence ID" value="QQZ10705.1"/>
    <property type="molecule type" value="Genomic_DNA"/>
</dbReference>
<dbReference type="Proteomes" id="UP000595691">
    <property type="component" value="Chromosome"/>
</dbReference>
<sequence>MNYKRFLIIFTTLIVCTVYLFAFSHFGALAYNTFLNPTKSFLKGTTIGPINMEGKTAQEAKELLTSEIQQWNDQLNITEEYMEKKESIQSSFILFDINETINRAESGEKNQIIVRIPEAKLKSVILEAFPELDEDSIDFTSIRRYLSEQAATLTSTDVNISIENFIAGEANNQAVVAESLRNDTSLTKGLKAFCKQISTIEIKNNTQFSLNDFLKKNQLKLSNKDVNIISSLLYELVLQTNFPIIEKNQSSNLPDYIHLGYEAKVDSALNQDFIFANPNKTTYTLTFQQIDNGLYVDMKGIPFAYKYNAVVKDKKTFSPKTIEQYSALLPEGTVNVKEIGKNGVLVKMIREVHNQAGELISSEMISEDFYPPHPRIEIHSLQAAKKDETPEDTATIDDKIDSTIDSSDESIDTNNEESSSTSPTNLEDGKSSETSDKSAKDTKKTDEIEKSSKSSDVK</sequence>
<keyword evidence="3" id="KW-1185">Reference proteome</keyword>